<proteinExistence type="predicted"/>
<sequence length="109" mass="12742">MDEFLKEHHEKLNKALDEIYTINTPYDFPISTEEQINVDKELTKLLALEKFYSAIEKGKSQGTIFEEYSNHLKFAKMGIEVLEREKQAIEEEHADDIANIRLLLEGIEE</sequence>
<reference evidence="2 3" key="1">
    <citation type="submission" date="2018-03" db="EMBL/GenBank/DDBJ databases">
        <title>Genomic Encyclopedia of Type Strains, Phase III (KMG-III): the genomes of soil and plant-associated and newly described type strains.</title>
        <authorList>
            <person name="Whitman W."/>
        </authorList>
    </citation>
    <scope>NUCLEOTIDE SEQUENCE [LARGE SCALE GENOMIC DNA]</scope>
    <source>
        <strain evidence="2 3">CGMCC 1.12259</strain>
    </source>
</reference>
<organism evidence="2 3">
    <name type="scientific">Planomicrobium soli</name>
    <dbReference type="NCBI Taxonomy" id="1176648"/>
    <lineage>
        <taxon>Bacteria</taxon>
        <taxon>Bacillati</taxon>
        <taxon>Bacillota</taxon>
        <taxon>Bacilli</taxon>
        <taxon>Bacillales</taxon>
        <taxon>Caryophanaceae</taxon>
        <taxon>Planomicrobium</taxon>
    </lineage>
</organism>
<dbReference type="AlphaFoldDB" id="A0A2P8H634"/>
<protein>
    <submittedName>
        <fullName evidence="2">Uncharacterized protein</fullName>
    </submittedName>
</protein>
<dbReference type="Proteomes" id="UP000242682">
    <property type="component" value="Unassembled WGS sequence"/>
</dbReference>
<dbReference type="OrthoDB" id="9835785at2"/>
<evidence type="ECO:0000313" key="2">
    <source>
        <dbReference type="EMBL" id="PSL41668.1"/>
    </source>
</evidence>
<comment type="caution">
    <text evidence="2">The sequence shown here is derived from an EMBL/GenBank/DDBJ whole genome shotgun (WGS) entry which is preliminary data.</text>
</comment>
<keyword evidence="3" id="KW-1185">Reference proteome</keyword>
<evidence type="ECO:0000256" key="1">
    <source>
        <dbReference type="SAM" id="Coils"/>
    </source>
</evidence>
<dbReference type="EMBL" id="PYAT01000002">
    <property type="protein sequence ID" value="PSL41668.1"/>
    <property type="molecule type" value="Genomic_DNA"/>
</dbReference>
<dbReference type="RefSeq" id="WP_106532342.1">
    <property type="nucleotide sequence ID" value="NZ_PYAT01000002.1"/>
</dbReference>
<name>A0A2P8H634_9BACL</name>
<feature type="coiled-coil region" evidence="1">
    <location>
        <begin position="72"/>
        <end position="99"/>
    </location>
</feature>
<keyword evidence="1" id="KW-0175">Coiled coil</keyword>
<evidence type="ECO:0000313" key="3">
    <source>
        <dbReference type="Proteomes" id="UP000242682"/>
    </source>
</evidence>
<accession>A0A2P8H634</accession>
<gene>
    <name evidence="2" type="ORF">B0H99_102352</name>
</gene>